<sequence>MLGFVPRPCSFPTPTLYYCLGRKITSVFVASHMPNQDIGVQCYVPPYSRETDPTYFRRDKS</sequence>
<dbReference type="EMBL" id="CAADEX010000031">
    <property type="protein sequence ID" value="VFJ50989.1"/>
    <property type="molecule type" value="Genomic_DNA"/>
</dbReference>
<proteinExistence type="predicted"/>
<protein>
    <submittedName>
        <fullName evidence="1">Uncharacterized protein</fullName>
    </submittedName>
</protein>
<name>A0A450SEC9_9GAMM</name>
<dbReference type="AlphaFoldDB" id="A0A450SEC9"/>
<accession>A0A450SEC9</accession>
<evidence type="ECO:0000313" key="1">
    <source>
        <dbReference type="EMBL" id="VFJ50989.1"/>
    </source>
</evidence>
<reference evidence="1" key="1">
    <citation type="submission" date="2019-02" db="EMBL/GenBank/DDBJ databases">
        <authorList>
            <person name="Gruber-Vodicka R. H."/>
            <person name="Seah K. B. B."/>
        </authorList>
    </citation>
    <scope>NUCLEOTIDE SEQUENCE</scope>
    <source>
        <strain evidence="1">BECK_DK47</strain>
    </source>
</reference>
<gene>
    <name evidence="1" type="ORF">BECKDK2373B_GA0170837_103129</name>
</gene>
<organism evidence="1">
    <name type="scientific">Candidatus Kentrum sp. DK</name>
    <dbReference type="NCBI Taxonomy" id="2126562"/>
    <lineage>
        <taxon>Bacteria</taxon>
        <taxon>Pseudomonadati</taxon>
        <taxon>Pseudomonadota</taxon>
        <taxon>Gammaproteobacteria</taxon>
        <taxon>Candidatus Kentrum</taxon>
    </lineage>
</organism>